<organism evidence="1 2">
    <name type="scientific">Schistosoma margrebowiei</name>
    <dbReference type="NCBI Taxonomy" id="48269"/>
    <lineage>
        <taxon>Eukaryota</taxon>
        <taxon>Metazoa</taxon>
        <taxon>Spiralia</taxon>
        <taxon>Lophotrochozoa</taxon>
        <taxon>Platyhelminthes</taxon>
        <taxon>Trematoda</taxon>
        <taxon>Digenea</taxon>
        <taxon>Strigeidida</taxon>
        <taxon>Schistosomatoidea</taxon>
        <taxon>Schistosomatidae</taxon>
        <taxon>Schistosoma</taxon>
    </lineage>
</organism>
<name>A0A3P8AD94_9TREM</name>
<sequence>MTCPCSLQKTGSTPRLAYNSVASSIRLKAKRSNVTGEKGRTNSFQNVVFCFIYNDRNKILG</sequence>
<dbReference type="EMBL" id="UZAI01006310">
    <property type="protein sequence ID" value="VDO94797.1"/>
    <property type="molecule type" value="Genomic_DNA"/>
</dbReference>
<proteinExistence type="predicted"/>
<dbReference type="AlphaFoldDB" id="A0A3P8AD94"/>
<evidence type="ECO:0000313" key="1">
    <source>
        <dbReference type="EMBL" id="VDO94797.1"/>
    </source>
</evidence>
<dbReference type="Proteomes" id="UP000277204">
    <property type="component" value="Unassembled WGS sequence"/>
</dbReference>
<keyword evidence="2" id="KW-1185">Reference proteome</keyword>
<reference evidence="1 2" key="1">
    <citation type="submission" date="2018-11" db="EMBL/GenBank/DDBJ databases">
        <authorList>
            <consortium name="Pathogen Informatics"/>
        </authorList>
    </citation>
    <scope>NUCLEOTIDE SEQUENCE [LARGE SCALE GENOMIC DNA]</scope>
    <source>
        <strain evidence="1 2">Zambia</strain>
    </source>
</reference>
<protein>
    <submittedName>
        <fullName evidence="1">Uncharacterized protein</fullName>
    </submittedName>
</protein>
<gene>
    <name evidence="1" type="ORF">SMRZ_LOCUS11323</name>
</gene>
<accession>A0A3P8AD94</accession>
<evidence type="ECO:0000313" key="2">
    <source>
        <dbReference type="Proteomes" id="UP000277204"/>
    </source>
</evidence>